<name>A0A1G5SCF3_9PROT</name>
<organism evidence="2 3">
    <name type="scientific">Nitrosomonas mobilis</name>
    <dbReference type="NCBI Taxonomy" id="51642"/>
    <lineage>
        <taxon>Bacteria</taxon>
        <taxon>Pseudomonadati</taxon>
        <taxon>Pseudomonadota</taxon>
        <taxon>Betaproteobacteria</taxon>
        <taxon>Nitrosomonadales</taxon>
        <taxon>Nitrosomonadaceae</taxon>
        <taxon>Nitrosomonas</taxon>
    </lineage>
</organism>
<evidence type="ECO:0000313" key="2">
    <source>
        <dbReference type="EMBL" id="SCZ84500.1"/>
    </source>
</evidence>
<protein>
    <submittedName>
        <fullName evidence="2">Uncharacterized protein</fullName>
    </submittedName>
</protein>
<dbReference type="EMBL" id="FMWO01000024">
    <property type="protein sequence ID" value="SCZ84500.1"/>
    <property type="molecule type" value="Genomic_DNA"/>
</dbReference>
<dbReference type="AlphaFoldDB" id="A0A1G5SCF3"/>
<keyword evidence="3" id="KW-1185">Reference proteome</keyword>
<feature type="compositionally biased region" description="Polar residues" evidence="1">
    <location>
        <begin position="1"/>
        <end position="19"/>
    </location>
</feature>
<dbReference type="Proteomes" id="UP000198729">
    <property type="component" value="Unassembled WGS sequence"/>
</dbReference>
<reference evidence="2 3" key="1">
    <citation type="submission" date="2016-10" db="EMBL/GenBank/DDBJ databases">
        <authorList>
            <person name="de Groot N.N."/>
        </authorList>
    </citation>
    <scope>NUCLEOTIDE SEQUENCE [LARGE SCALE GENOMIC DNA]</scope>
    <source>
        <strain evidence="2">1</strain>
    </source>
</reference>
<feature type="compositionally biased region" description="Low complexity" evidence="1">
    <location>
        <begin position="30"/>
        <end position="41"/>
    </location>
</feature>
<sequence length="50" mass="5525">MSMTQEQLRGHGSSPSNVSDEPRLTATDWSGSEGSERSSVGLRRRVRFDS</sequence>
<gene>
    <name evidence="2" type="ORF">NSMM_190017</name>
</gene>
<feature type="region of interest" description="Disordered" evidence="1">
    <location>
        <begin position="1"/>
        <end position="50"/>
    </location>
</feature>
<evidence type="ECO:0000313" key="3">
    <source>
        <dbReference type="Proteomes" id="UP000198729"/>
    </source>
</evidence>
<accession>A0A1G5SCF3</accession>
<proteinExistence type="predicted"/>
<evidence type="ECO:0000256" key="1">
    <source>
        <dbReference type="SAM" id="MobiDB-lite"/>
    </source>
</evidence>